<protein>
    <submittedName>
        <fullName evidence="2">Uncharacterized protein</fullName>
    </submittedName>
</protein>
<proteinExistence type="predicted"/>
<evidence type="ECO:0000313" key="3">
    <source>
        <dbReference type="Proteomes" id="UP001151532"/>
    </source>
</evidence>
<dbReference type="EMBL" id="JAPFFK010000006">
    <property type="protein sequence ID" value="KAJ6760943.1"/>
    <property type="molecule type" value="Genomic_DNA"/>
</dbReference>
<evidence type="ECO:0000313" key="2">
    <source>
        <dbReference type="EMBL" id="KAJ6760943.1"/>
    </source>
</evidence>
<reference evidence="2" key="1">
    <citation type="submission" date="2022-11" db="EMBL/GenBank/DDBJ databases">
        <authorList>
            <person name="Hyden B.L."/>
            <person name="Feng K."/>
            <person name="Yates T."/>
            <person name="Jawdy S."/>
            <person name="Smart L.B."/>
            <person name="Muchero W."/>
        </authorList>
    </citation>
    <scope>NUCLEOTIDE SEQUENCE</scope>
    <source>
        <tissue evidence="2">Shoot tip</tissue>
    </source>
</reference>
<comment type="caution">
    <text evidence="2">The sequence shown here is derived from an EMBL/GenBank/DDBJ whole genome shotgun (WGS) entry which is preliminary data.</text>
</comment>
<evidence type="ECO:0000256" key="1">
    <source>
        <dbReference type="SAM" id="MobiDB-lite"/>
    </source>
</evidence>
<reference evidence="2" key="2">
    <citation type="journal article" date="2023" name="Int. J. Mol. Sci.">
        <title>De Novo Assembly and Annotation of 11 Diverse Shrub Willow (Salix) Genomes Reveals Novel Gene Organization in Sex-Linked Regions.</title>
        <authorList>
            <person name="Hyden B."/>
            <person name="Feng K."/>
            <person name="Yates T.B."/>
            <person name="Jawdy S."/>
            <person name="Cereghino C."/>
            <person name="Smart L.B."/>
            <person name="Muchero W."/>
        </authorList>
    </citation>
    <scope>NUCLEOTIDE SEQUENCE</scope>
    <source>
        <tissue evidence="2">Shoot tip</tissue>
    </source>
</reference>
<name>A0A9Q0W851_SALPP</name>
<accession>A0A9Q0W851</accession>
<keyword evidence="3" id="KW-1185">Reference proteome</keyword>
<dbReference type="Proteomes" id="UP001151532">
    <property type="component" value="Chromosome 15Z"/>
</dbReference>
<feature type="region of interest" description="Disordered" evidence="1">
    <location>
        <begin position="1"/>
        <end position="20"/>
    </location>
</feature>
<dbReference type="AlphaFoldDB" id="A0A9Q0W851"/>
<organism evidence="2 3">
    <name type="scientific">Salix purpurea</name>
    <name type="common">Purple osier willow</name>
    <dbReference type="NCBI Taxonomy" id="77065"/>
    <lineage>
        <taxon>Eukaryota</taxon>
        <taxon>Viridiplantae</taxon>
        <taxon>Streptophyta</taxon>
        <taxon>Embryophyta</taxon>
        <taxon>Tracheophyta</taxon>
        <taxon>Spermatophyta</taxon>
        <taxon>Magnoliopsida</taxon>
        <taxon>eudicotyledons</taxon>
        <taxon>Gunneridae</taxon>
        <taxon>Pentapetalae</taxon>
        <taxon>rosids</taxon>
        <taxon>fabids</taxon>
        <taxon>Malpighiales</taxon>
        <taxon>Salicaceae</taxon>
        <taxon>Saliceae</taxon>
        <taxon>Salix</taxon>
    </lineage>
</organism>
<gene>
    <name evidence="2" type="ORF">OIU79_025731</name>
</gene>
<sequence length="81" mass="9443">MMITMISDRNQDQTQEIKPGLSQKGKVNSVWIIYITAQSHKLTTKLLKTKTRRAIPTVTEALQTWEKKEKGKKEEEERVQD</sequence>